<evidence type="ECO:0000256" key="1">
    <source>
        <dbReference type="SAM" id="MobiDB-lite"/>
    </source>
</evidence>
<organism evidence="2 3">
    <name type="scientific">Portunus trituberculatus</name>
    <name type="common">Swimming crab</name>
    <name type="synonym">Neptunus trituberculatus</name>
    <dbReference type="NCBI Taxonomy" id="210409"/>
    <lineage>
        <taxon>Eukaryota</taxon>
        <taxon>Metazoa</taxon>
        <taxon>Ecdysozoa</taxon>
        <taxon>Arthropoda</taxon>
        <taxon>Crustacea</taxon>
        <taxon>Multicrustacea</taxon>
        <taxon>Malacostraca</taxon>
        <taxon>Eumalacostraca</taxon>
        <taxon>Eucarida</taxon>
        <taxon>Decapoda</taxon>
        <taxon>Pleocyemata</taxon>
        <taxon>Brachyura</taxon>
        <taxon>Eubrachyura</taxon>
        <taxon>Portunoidea</taxon>
        <taxon>Portunidae</taxon>
        <taxon>Portuninae</taxon>
        <taxon>Portunus</taxon>
    </lineage>
</organism>
<dbReference type="Proteomes" id="UP000324222">
    <property type="component" value="Unassembled WGS sequence"/>
</dbReference>
<feature type="region of interest" description="Disordered" evidence="1">
    <location>
        <begin position="71"/>
        <end position="91"/>
    </location>
</feature>
<reference evidence="2 3" key="1">
    <citation type="submission" date="2019-05" db="EMBL/GenBank/DDBJ databases">
        <title>Another draft genome of Portunus trituberculatus and its Hox gene families provides insights of decapod evolution.</title>
        <authorList>
            <person name="Jeong J.-H."/>
            <person name="Song I."/>
            <person name="Kim S."/>
            <person name="Choi T."/>
            <person name="Kim D."/>
            <person name="Ryu S."/>
            <person name="Kim W."/>
        </authorList>
    </citation>
    <scope>NUCLEOTIDE SEQUENCE [LARGE SCALE GENOMIC DNA]</scope>
    <source>
        <tissue evidence="2">Muscle</tissue>
    </source>
</reference>
<dbReference type="AlphaFoldDB" id="A0A5B7GX32"/>
<dbReference type="EMBL" id="VSRR010020817">
    <property type="protein sequence ID" value="MPC63442.1"/>
    <property type="molecule type" value="Genomic_DNA"/>
</dbReference>
<comment type="caution">
    <text evidence="2">The sequence shown here is derived from an EMBL/GenBank/DDBJ whole genome shotgun (WGS) entry which is preliminary data.</text>
</comment>
<accession>A0A5B7GX32</accession>
<gene>
    <name evidence="2" type="ORF">E2C01_057540</name>
</gene>
<sequence length="91" mass="9991">MLRLLILGIRNSVPQPQPQLPTTISRLGNVKTSKSIPKNPTFDRDSSQSGEAAGCNTGLAKSVGSAIRTYHQHPQRQNIPVAPSRHHLRFN</sequence>
<protein>
    <submittedName>
        <fullName evidence="2">Uncharacterized protein</fullName>
    </submittedName>
</protein>
<name>A0A5B7GX32_PORTR</name>
<proteinExistence type="predicted"/>
<evidence type="ECO:0000313" key="3">
    <source>
        <dbReference type="Proteomes" id="UP000324222"/>
    </source>
</evidence>
<keyword evidence="3" id="KW-1185">Reference proteome</keyword>
<evidence type="ECO:0000313" key="2">
    <source>
        <dbReference type="EMBL" id="MPC63442.1"/>
    </source>
</evidence>
<feature type="region of interest" description="Disordered" evidence="1">
    <location>
        <begin position="31"/>
        <end position="57"/>
    </location>
</feature>